<protein>
    <submittedName>
        <fullName evidence="2">Putative ribosomal N-acetyltransferase YdaF</fullName>
        <ecNumber evidence="2">2.3.1.-</ecNumber>
    </submittedName>
</protein>
<evidence type="ECO:0000259" key="1">
    <source>
        <dbReference type="PROSITE" id="PS51186"/>
    </source>
</evidence>
<dbReference type="PANTHER" id="PTHR43792">
    <property type="entry name" value="GNAT FAMILY, PUTATIVE (AFU_ORTHOLOGUE AFUA_3G00765)-RELATED-RELATED"/>
    <property type="match status" value="1"/>
</dbReference>
<keyword evidence="2" id="KW-0012">Acyltransferase</keyword>
<dbReference type="Pfam" id="PF13302">
    <property type="entry name" value="Acetyltransf_3"/>
    <property type="match status" value="1"/>
</dbReference>
<dbReference type="AlphaFoldDB" id="A0A2C9D9J6"/>
<feature type="domain" description="N-acetyltransferase" evidence="1">
    <location>
        <begin position="8"/>
        <end position="167"/>
    </location>
</feature>
<dbReference type="Gene3D" id="3.40.630.30">
    <property type="match status" value="1"/>
</dbReference>
<dbReference type="InterPro" id="IPR016181">
    <property type="entry name" value="Acyl_CoA_acyltransferase"/>
</dbReference>
<proteinExistence type="predicted"/>
<name>A0A2C9D9J6_9HYPH</name>
<dbReference type="EC" id="2.3.1.-" evidence="2"/>
<dbReference type="PANTHER" id="PTHR43792:SF1">
    <property type="entry name" value="N-ACETYLTRANSFERASE DOMAIN-CONTAINING PROTEIN"/>
    <property type="match status" value="1"/>
</dbReference>
<keyword evidence="3" id="KW-1185">Reference proteome</keyword>
<dbReference type="InterPro" id="IPR000182">
    <property type="entry name" value="GNAT_dom"/>
</dbReference>
<dbReference type="InterPro" id="IPR051531">
    <property type="entry name" value="N-acetyltransferase"/>
</dbReference>
<dbReference type="GO" id="GO:0016747">
    <property type="term" value="F:acyltransferase activity, transferring groups other than amino-acyl groups"/>
    <property type="evidence" value="ECO:0007669"/>
    <property type="project" value="InterPro"/>
</dbReference>
<dbReference type="EMBL" id="LT960614">
    <property type="protein sequence ID" value="SON56411.1"/>
    <property type="molecule type" value="Genomic_DNA"/>
</dbReference>
<organism evidence="2 3">
    <name type="scientific">Hartmannibacter diazotrophicus</name>
    <dbReference type="NCBI Taxonomy" id="1482074"/>
    <lineage>
        <taxon>Bacteria</taxon>
        <taxon>Pseudomonadati</taxon>
        <taxon>Pseudomonadota</taxon>
        <taxon>Alphaproteobacteria</taxon>
        <taxon>Hyphomicrobiales</taxon>
        <taxon>Pleomorphomonadaceae</taxon>
        <taxon>Hartmannibacter</taxon>
    </lineage>
</organism>
<sequence length="184" mass="20807">MRIETERLRLRPFEERDLLPLGEMSADPRVMEFFSDPLDLHGTKELMQRLVGRQQREGIGMVAAERKSDGAFVGIIGLQHVPYEERFTPAVEVGWRLAHPFWGQGYATEGARACLAHAFEQHSMSEVVAIAHVGNVNSHRVMERLGMRRDEGADFDHPSVSPESPLARHGLWRIAKADWLAARS</sequence>
<dbReference type="RefSeq" id="WP_099556797.1">
    <property type="nucleotide sequence ID" value="NZ_LT960614.1"/>
</dbReference>
<keyword evidence="2" id="KW-0808">Transferase</keyword>
<dbReference type="PROSITE" id="PS51186">
    <property type="entry name" value="GNAT"/>
    <property type="match status" value="1"/>
</dbReference>
<dbReference type="OrthoDB" id="6293260at2"/>
<accession>A0A2C9D9J6</accession>
<reference evidence="3" key="1">
    <citation type="submission" date="2017-09" db="EMBL/GenBank/DDBJ databases">
        <title>Genome sequence of Nannocystis excedens DSM 71.</title>
        <authorList>
            <person name="Blom J."/>
        </authorList>
    </citation>
    <scope>NUCLEOTIDE SEQUENCE [LARGE SCALE GENOMIC DNA]</scope>
    <source>
        <strain evidence="3">type strain: E19</strain>
    </source>
</reference>
<evidence type="ECO:0000313" key="3">
    <source>
        <dbReference type="Proteomes" id="UP000223606"/>
    </source>
</evidence>
<dbReference type="KEGG" id="hdi:HDIA_2870"/>
<dbReference type="SUPFAM" id="SSF55729">
    <property type="entry name" value="Acyl-CoA N-acyltransferases (Nat)"/>
    <property type="match status" value="1"/>
</dbReference>
<dbReference type="Proteomes" id="UP000223606">
    <property type="component" value="Chromosome 1"/>
</dbReference>
<gene>
    <name evidence="2" type="primary">ydaF_2</name>
    <name evidence="2" type="ORF">HDIA_2870</name>
</gene>
<evidence type="ECO:0000313" key="2">
    <source>
        <dbReference type="EMBL" id="SON56411.1"/>
    </source>
</evidence>